<proteinExistence type="predicted"/>
<keyword evidence="2" id="KW-1185">Reference proteome</keyword>
<gene>
    <name evidence="1" type="ORF">SAMN05216243_0140</name>
</gene>
<evidence type="ECO:0000313" key="1">
    <source>
        <dbReference type="EMBL" id="SDJ65967.1"/>
    </source>
</evidence>
<dbReference type="EMBL" id="FNFL01000001">
    <property type="protein sequence ID" value="SDJ65967.1"/>
    <property type="molecule type" value="Genomic_DNA"/>
</dbReference>
<dbReference type="AlphaFoldDB" id="A0A1G8VJ95"/>
<name>A0A1G8VJ95_9BACI</name>
<accession>A0A1G8VJ95</accession>
<evidence type="ECO:0000313" key="2">
    <source>
        <dbReference type="Proteomes" id="UP000198694"/>
    </source>
</evidence>
<protein>
    <submittedName>
        <fullName evidence="1">Uncharacterized protein</fullName>
    </submittedName>
</protein>
<organism evidence="1 2">
    <name type="scientific">Sediminibacillus albus</name>
    <dbReference type="NCBI Taxonomy" id="407036"/>
    <lineage>
        <taxon>Bacteria</taxon>
        <taxon>Bacillati</taxon>
        <taxon>Bacillota</taxon>
        <taxon>Bacilli</taxon>
        <taxon>Bacillales</taxon>
        <taxon>Bacillaceae</taxon>
        <taxon>Sediminibacillus</taxon>
    </lineage>
</organism>
<reference evidence="1 2" key="1">
    <citation type="submission" date="2016-10" db="EMBL/GenBank/DDBJ databases">
        <authorList>
            <person name="de Groot N.N."/>
        </authorList>
    </citation>
    <scope>NUCLEOTIDE SEQUENCE [LARGE SCALE GENOMIC DNA]</scope>
    <source>
        <strain evidence="1 2">CGMCC 1.6502</strain>
    </source>
</reference>
<sequence>MIYFTDGIGAIKPDGRGLFQFLDEFPKEYAFVRGMRAIISPPKEN</sequence>
<dbReference type="Proteomes" id="UP000198694">
    <property type="component" value="Unassembled WGS sequence"/>
</dbReference>